<dbReference type="Pfam" id="PF06580">
    <property type="entry name" value="His_kinase"/>
    <property type="match status" value="1"/>
</dbReference>
<accession>A0A1H0CIX0</accession>
<reference evidence="5" key="1">
    <citation type="submission" date="2016-10" db="EMBL/GenBank/DDBJ databases">
        <authorList>
            <person name="Varghese N."/>
            <person name="Submissions S."/>
        </authorList>
    </citation>
    <scope>NUCLEOTIDE SEQUENCE [LARGE SCALE GENOMIC DNA]</scope>
    <source>
        <strain evidence="5">DSM 19110</strain>
    </source>
</reference>
<evidence type="ECO:0000313" key="4">
    <source>
        <dbReference type="EMBL" id="SDN57805.1"/>
    </source>
</evidence>
<dbReference type="PANTHER" id="PTHR34220:SF7">
    <property type="entry name" value="SENSOR HISTIDINE KINASE YPDA"/>
    <property type="match status" value="1"/>
</dbReference>
<evidence type="ECO:0000256" key="2">
    <source>
        <dbReference type="SAM" id="Phobius"/>
    </source>
</evidence>
<dbReference type="AlphaFoldDB" id="A0A1H0CIX0"/>
<dbReference type="OrthoDB" id="632060at2"/>
<dbReference type="Proteomes" id="UP000183200">
    <property type="component" value="Unassembled WGS sequence"/>
</dbReference>
<dbReference type="EMBL" id="FNGY01000008">
    <property type="protein sequence ID" value="SDN57805.1"/>
    <property type="molecule type" value="Genomic_DNA"/>
</dbReference>
<dbReference type="InterPro" id="IPR010559">
    <property type="entry name" value="Sig_transdc_His_kin_internal"/>
</dbReference>
<dbReference type="InterPro" id="IPR050640">
    <property type="entry name" value="Bact_2-comp_sensor_kinase"/>
</dbReference>
<dbReference type="GO" id="GO:0016020">
    <property type="term" value="C:membrane"/>
    <property type="evidence" value="ECO:0007669"/>
    <property type="project" value="InterPro"/>
</dbReference>
<protein>
    <submittedName>
        <fullName evidence="4">Histidine kinase</fullName>
    </submittedName>
</protein>
<dbReference type="PANTHER" id="PTHR34220">
    <property type="entry name" value="SENSOR HISTIDINE KINASE YPDA"/>
    <property type="match status" value="1"/>
</dbReference>
<evidence type="ECO:0000259" key="3">
    <source>
        <dbReference type="Pfam" id="PF06580"/>
    </source>
</evidence>
<evidence type="ECO:0000313" key="5">
    <source>
        <dbReference type="Proteomes" id="UP000183200"/>
    </source>
</evidence>
<keyword evidence="2" id="KW-0812">Transmembrane</keyword>
<keyword evidence="5" id="KW-1185">Reference proteome</keyword>
<organism evidence="4 5">
    <name type="scientific">Pedobacter steynii</name>
    <dbReference type="NCBI Taxonomy" id="430522"/>
    <lineage>
        <taxon>Bacteria</taxon>
        <taxon>Pseudomonadati</taxon>
        <taxon>Bacteroidota</taxon>
        <taxon>Sphingobacteriia</taxon>
        <taxon>Sphingobacteriales</taxon>
        <taxon>Sphingobacteriaceae</taxon>
        <taxon>Pedobacter</taxon>
    </lineage>
</organism>
<keyword evidence="2" id="KW-0472">Membrane</keyword>
<gene>
    <name evidence="4" type="ORF">SAMN05421820_108132</name>
</gene>
<feature type="transmembrane region" description="Helical" evidence="2">
    <location>
        <begin position="131"/>
        <end position="148"/>
    </location>
</feature>
<keyword evidence="4" id="KW-0418">Kinase</keyword>
<keyword evidence="4" id="KW-0808">Transferase</keyword>
<feature type="transmembrane region" description="Helical" evidence="2">
    <location>
        <begin position="21"/>
        <end position="42"/>
    </location>
</feature>
<name>A0A1H0CIX0_9SPHI</name>
<feature type="transmembrane region" description="Helical" evidence="2">
    <location>
        <begin position="54"/>
        <end position="74"/>
    </location>
</feature>
<dbReference type="GO" id="GO:0000155">
    <property type="term" value="F:phosphorelay sensor kinase activity"/>
    <property type="evidence" value="ECO:0007669"/>
    <property type="project" value="InterPro"/>
</dbReference>
<sequence>MSNFVQLEIDERNKWVYFNKYRWVAHVVYWIFVLIVSTIMPAKGPITFSLILNHFFLANVMIASFFYLYCLVLIPYFFKRNKYLQFWLLVISGYLIITAADVFFGRAFVHLKDPVMLEKDHSFLADYIENLYGFLYNFLFFAIMLFFMEKNEENSTLMELEKEKKEIEQVKLDFLKTNISPDFILRSLHQLKESAKIPEESTPEAILTFSDLLRYRLYRGRQTQTPLKEELSAFSSFVHFIGFDQQLKVVFHVQGDAENKKLAPLALINLLEPFCKIPNPEPVVLEIMLLIEANELLMEMNYAANATPQLLTDLEAYKENYVQLYGDSVKFQFERSQNDVFNVRLSLPLVTIAL</sequence>
<proteinExistence type="predicted"/>
<dbReference type="RefSeq" id="WP_074611093.1">
    <property type="nucleotide sequence ID" value="NZ_FNGY01000008.1"/>
</dbReference>
<feature type="domain" description="Signal transduction histidine kinase internal region" evidence="3">
    <location>
        <begin position="171"/>
        <end position="239"/>
    </location>
</feature>
<feature type="coiled-coil region" evidence="1">
    <location>
        <begin position="150"/>
        <end position="177"/>
    </location>
</feature>
<feature type="transmembrane region" description="Helical" evidence="2">
    <location>
        <begin position="86"/>
        <end position="111"/>
    </location>
</feature>
<keyword evidence="1" id="KW-0175">Coiled coil</keyword>
<keyword evidence="2" id="KW-1133">Transmembrane helix</keyword>
<evidence type="ECO:0000256" key="1">
    <source>
        <dbReference type="SAM" id="Coils"/>
    </source>
</evidence>